<evidence type="ECO:0000256" key="1">
    <source>
        <dbReference type="ARBA" id="ARBA00007274"/>
    </source>
</evidence>
<dbReference type="Pfam" id="PF00132">
    <property type="entry name" value="Hexapep"/>
    <property type="match status" value="2"/>
</dbReference>
<dbReference type="InterPro" id="IPR001451">
    <property type="entry name" value="Hexapep"/>
</dbReference>
<sequence length="198" mass="20759">MTISPSSEESVFIHPTAVIDEGCVIGEGTKIWHFCHIMPGSTIGKGCNIGQNVVISPQVVLGNNVKVQNNVSIYTGVTCADDVFLGPSMVFTNVSNPRSAVNRRSQYEPTYVGKGASIGANATIVCGNTIGDYAFIGAGAVVTKNIPPYALFVGNPARQIGWISAYGHRLSFDATGKATCPESGGIYELKNGSVSVVE</sequence>
<dbReference type="Gene3D" id="2.20.70.110">
    <property type="match status" value="1"/>
</dbReference>
<dbReference type="EMBL" id="JACWZY010000005">
    <property type="protein sequence ID" value="MBD2700667.1"/>
    <property type="molecule type" value="Genomic_DNA"/>
</dbReference>
<evidence type="ECO:0000313" key="2">
    <source>
        <dbReference type="EMBL" id="MBD2700667.1"/>
    </source>
</evidence>
<dbReference type="PANTHER" id="PTHR43300">
    <property type="entry name" value="ACETYLTRANSFERASE"/>
    <property type="match status" value="1"/>
</dbReference>
<dbReference type="Proteomes" id="UP000598820">
    <property type="component" value="Unassembled WGS sequence"/>
</dbReference>
<evidence type="ECO:0000313" key="3">
    <source>
        <dbReference type="Proteomes" id="UP000598820"/>
    </source>
</evidence>
<dbReference type="RefSeq" id="WP_190886522.1">
    <property type="nucleotide sequence ID" value="NZ_JACWZY010000005.1"/>
</dbReference>
<dbReference type="Gene3D" id="2.160.10.10">
    <property type="entry name" value="Hexapeptide repeat proteins"/>
    <property type="match status" value="1"/>
</dbReference>
<keyword evidence="3" id="KW-1185">Reference proteome</keyword>
<protein>
    <submittedName>
        <fullName evidence="2">N-acetyltransferase</fullName>
    </submittedName>
</protein>
<organism evidence="2 3">
    <name type="scientific">Spirosoma profusum</name>
    <dbReference type="NCBI Taxonomy" id="2771354"/>
    <lineage>
        <taxon>Bacteria</taxon>
        <taxon>Pseudomonadati</taxon>
        <taxon>Bacteroidota</taxon>
        <taxon>Cytophagia</taxon>
        <taxon>Cytophagales</taxon>
        <taxon>Cytophagaceae</taxon>
        <taxon>Spirosoma</taxon>
    </lineage>
</organism>
<comment type="caution">
    <text evidence="2">The sequence shown here is derived from an EMBL/GenBank/DDBJ whole genome shotgun (WGS) entry which is preliminary data.</text>
</comment>
<accession>A0A926XYW5</accession>
<comment type="similarity">
    <text evidence="1">Belongs to the transferase hexapeptide repeat family.</text>
</comment>
<dbReference type="InterPro" id="IPR050179">
    <property type="entry name" value="Trans_hexapeptide_repeat"/>
</dbReference>
<proteinExistence type="inferred from homology"/>
<dbReference type="CDD" id="cd03358">
    <property type="entry name" value="LbH_WxcM_N_like"/>
    <property type="match status" value="1"/>
</dbReference>
<reference evidence="2" key="1">
    <citation type="submission" date="2020-09" db="EMBL/GenBank/DDBJ databases">
        <authorList>
            <person name="Kim M.K."/>
        </authorList>
    </citation>
    <scope>NUCLEOTIDE SEQUENCE</scope>
    <source>
        <strain evidence="2">BT702</strain>
    </source>
</reference>
<dbReference type="InterPro" id="IPR011004">
    <property type="entry name" value="Trimer_LpxA-like_sf"/>
</dbReference>
<name>A0A926XYW5_9BACT</name>
<dbReference type="AlphaFoldDB" id="A0A926XYW5"/>
<dbReference type="PANTHER" id="PTHR43300:SF4">
    <property type="entry name" value="ACYL-[ACYL-CARRIER-PROTEIN]--UDP-N-ACETYLGLUCOSAMINE O-ACYLTRANSFERASE"/>
    <property type="match status" value="1"/>
</dbReference>
<dbReference type="SUPFAM" id="SSF51161">
    <property type="entry name" value="Trimeric LpxA-like enzymes"/>
    <property type="match status" value="1"/>
</dbReference>
<gene>
    <name evidence="2" type="ORF">IC229_08470</name>
</gene>